<organism evidence="1 2">
    <name type="scientific">Brassicogethes aeneus</name>
    <name type="common">Rape pollen beetle</name>
    <name type="synonym">Meligethes aeneus</name>
    <dbReference type="NCBI Taxonomy" id="1431903"/>
    <lineage>
        <taxon>Eukaryota</taxon>
        <taxon>Metazoa</taxon>
        <taxon>Ecdysozoa</taxon>
        <taxon>Arthropoda</taxon>
        <taxon>Hexapoda</taxon>
        <taxon>Insecta</taxon>
        <taxon>Pterygota</taxon>
        <taxon>Neoptera</taxon>
        <taxon>Endopterygota</taxon>
        <taxon>Coleoptera</taxon>
        <taxon>Polyphaga</taxon>
        <taxon>Cucujiformia</taxon>
        <taxon>Nitidulidae</taxon>
        <taxon>Meligethinae</taxon>
        <taxon>Brassicogethes</taxon>
    </lineage>
</organism>
<dbReference type="Proteomes" id="UP001154078">
    <property type="component" value="Chromosome 6"/>
</dbReference>
<dbReference type="OrthoDB" id="6734276at2759"/>
<protein>
    <submittedName>
        <fullName evidence="1">Uncharacterized protein</fullName>
    </submittedName>
</protein>
<sequence length="157" mass="17838">MSNELSTKNVEVQTILNVRPFILDYPNIAKVTANRTTLTEIAIKPVEETKQFYSLLQYTPYQDIRKGSLRTLNLPKAPTLSFRKTSLPKGFTKLKKKALKLTLCDDDGFSEVCSDLLRRQEQDVLVVPEIDNSTQTKILVMPHILNQNAIAKVYALK</sequence>
<keyword evidence="2" id="KW-1185">Reference proteome</keyword>
<proteinExistence type="predicted"/>
<evidence type="ECO:0000313" key="1">
    <source>
        <dbReference type="EMBL" id="CAH0559142.1"/>
    </source>
</evidence>
<evidence type="ECO:0000313" key="2">
    <source>
        <dbReference type="Proteomes" id="UP001154078"/>
    </source>
</evidence>
<reference evidence="1" key="1">
    <citation type="submission" date="2021-12" db="EMBL/GenBank/DDBJ databases">
        <authorList>
            <person name="King R."/>
        </authorList>
    </citation>
    <scope>NUCLEOTIDE SEQUENCE</scope>
</reference>
<accession>A0A9P0B776</accession>
<gene>
    <name evidence="1" type="ORF">MELIAE_LOCUS9295</name>
</gene>
<name>A0A9P0B776_BRAAE</name>
<dbReference type="EMBL" id="OV121137">
    <property type="protein sequence ID" value="CAH0559142.1"/>
    <property type="molecule type" value="Genomic_DNA"/>
</dbReference>
<dbReference type="AlphaFoldDB" id="A0A9P0B776"/>